<dbReference type="PANTHER" id="PTHR42760:SF133">
    <property type="entry name" value="3-OXOACYL-[ACYL-CARRIER-PROTEIN] REDUCTASE"/>
    <property type="match status" value="1"/>
</dbReference>
<dbReference type="PROSITE" id="PS00061">
    <property type="entry name" value="ADH_SHORT"/>
    <property type="match status" value="1"/>
</dbReference>
<dbReference type="GO" id="GO:0016616">
    <property type="term" value="F:oxidoreductase activity, acting on the CH-OH group of donors, NAD or NADP as acceptor"/>
    <property type="evidence" value="ECO:0007669"/>
    <property type="project" value="UniProtKB-ARBA"/>
</dbReference>
<dbReference type="InterPro" id="IPR057326">
    <property type="entry name" value="KR_dom"/>
</dbReference>
<evidence type="ECO:0000313" key="5">
    <source>
        <dbReference type="EMBL" id="KJE25217.1"/>
    </source>
</evidence>
<dbReference type="SUPFAM" id="SSF51735">
    <property type="entry name" value="NAD(P)-binding Rossmann-fold domains"/>
    <property type="match status" value="1"/>
</dbReference>
<dbReference type="SMART" id="SM00822">
    <property type="entry name" value="PKS_KR"/>
    <property type="match status" value="1"/>
</dbReference>
<evidence type="ECO:0000256" key="2">
    <source>
        <dbReference type="ARBA" id="ARBA00023002"/>
    </source>
</evidence>
<dbReference type="InterPro" id="IPR020904">
    <property type="entry name" value="Sc_DH/Rdtase_CS"/>
</dbReference>
<gene>
    <name evidence="5" type="ORF">FF36_00350</name>
</gene>
<evidence type="ECO:0000256" key="1">
    <source>
        <dbReference type="ARBA" id="ARBA00006484"/>
    </source>
</evidence>
<proteinExistence type="inferred from homology"/>
<reference evidence="5 6" key="2">
    <citation type="journal article" date="2016" name="Genome Announc.">
        <title>Permanent Draft Genome Sequences for Two Variants of Frankia sp. Strain CpI1, the First Frankia Strain Isolated from Root Nodules of Comptonia peregrina.</title>
        <authorList>
            <person name="Oshone R."/>
            <person name="Hurst S.G.IV."/>
            <person name="Abebe-Akele F."/>
            <person name="Simpson S."/>
            <person name="Morris K."/>
            <person name="Thomas W.K."/>
            <person name="Tisa L.S."/>
        </authorList>
    </citation>
    <scope>NUCLEOTIDE SEQUENCE [LARGE SCALE GENOMIC DNA]</scope>
    <source>
        <strain evidence="6">CpI1-S</strain>
    </source>
</reference>
<sequence>MDMINDAGARRPHYPDLAGKVALVTGGSRGIGAATCRALAASGARIAVNGRDHAAIDVVVAAIAADGGTAVPAPGDVTDAAVVGRLRAHVEQTLGPVEVLAVFAGGQGSPVPTVELDPARWQAVLASELTSVYLTVTAFLPAMISRGGGSIITMSSTAGRHPGGANAAYAAAKAGVVMFTRHLANEVARHGVRLNCLAPSAVLNDRMRRSMSAEQLQRLSAVFPLGRVGQPDDIAQAALYLASNASCWVTGVTLDLTGGRVIL</sequence>
<dbReference type="PATRIC" id="fig|1502723.3.peg.393"/>
<dbReference type="Gene3D" id="3.40.50.720">
    <property type="entry name" value="NAD(P)-binding Rossmann-like Domain"/>
    <property type="match status" value="1"/>
</dbReference>
<protein>
    <recommendedName>
        <fullName evidence="4">Ketoreductase domain-containing protein</fullName>
    </recommendedName>
</protein>
<keyword evidence="6" id="KW-1185">Reference proteome</keyword>
<dbReference type="Pfam" id="PF00106">
    <property type="entry name" value="adh_short"/>
    <property type="match status" value="1"/>
</dbReference>
<dbReference type="InterPro" id="IPR002347">
    <property type="entry name" value="SDR_fam"/>
</dbReference>
<evidence type="ECO:0000259" key="4">
    <source>
        <dbReference type="SMART" id="SM00822"/>
    </source>
</evidence>
<reference evidence="6" key="1">
    <citation type="submission" date="2015-02" db="EMBL/GenBank/DDBJ databases">
        <title>Draft Genome of Frankia sp. CpI1-S.</title>
        <authorList>
            <person name="Oshone R.T."/>
            <person name="Ngom M."/>
            <person name="Ghodhbane-Gtari F."/>
            <person name="Gtari M."/>
            <person name="Morris K."/>
            <person name="Thomas K."/>
            <person name="Sen A."/>
            <person name="Tisa L.S."/>
        </authorList>
    </citation>
    <scope>NUCLEOTIDE SEQUENCE [LARGE SCALE GENOMIC DNA]</scope>
    <source>
        <strain evidence="6">CpI1-S</strain>
    </source>
</reference>
<evidence type="ECO:0000256" key="3">
    <source>
        <dbReference type="RuleBase" id="RU000363"/>
    </source>
</evidence>
<dbReference type="Proteomes" id="UP000032545">
    <property type="component" value="Unassembled WGS sequence"/>
</dbReference>
<dbReference type="EMBL" id="JYFN01000002">
    <property type="protein sequence ID" value="KJE25217.1"/>
    <property type="molecule type" value="Genomic_DNA"/>
</dbReference>
<name>A0A0D8BPB2_9ACTN</name>
<dbReference type="PRINTS" id="PR00081">
    <property type="entry name" value="GDHRDH"/>
</dbReference>
<keyword evidence="2" id="KW-0560">Oxidoreductase</keyword>
<comment type="caution">
    <text evidence="5">The sequence shown here is derived from an EMBL/GenBank/DDBJ whole genome shotgun (WGS) entry which is preliminary data.</text>
</comment>
<dbReference type="PANTHER" id="PTHR42760">
    <property type="entry name" value="SHORT-CHAIN DEHYDROGENASES/REDUCTASES FAMILY MEMBER"/>
    <property type="match status" value="1"/>
</dbReference>
<dbReference type="CDD" id="cd05233">
    <property type="entry name" value="SDR_c"/>
    <property type="match status" value="1"/>
</dbReference>
<comment type="similarity">
    <text evidence="1 3">Belongs to the short-chain dehydrogenases/reductases (SDR) family.</text>
</comment>
<accession>A0A0D8BPB2</accession>
<organism evidence="5 6">
    <name type="scientific">Frankia torreyi</name>
    <dbReference type="NCBI Taxonomy" id="1856"/>
    <lineage>
        <taxon>Bacteria</taxon>
        <taxon>Bacillati</taxon>
        <taxon>Actinomycetota</taxon>
        <taxon>Actinomycetes</taxon>
        <taxon>Frankiales</taxon>
        <taxon>Frankiaceae</taxon>
        <taxon>Frankia</taxon>
    </lineage>
</organism>
<dbReference type="AlphaFoldDB" id="A0A0D8BPB2"/>
<dbReference type="InterPro" id="IPR036291">
    <property type="entry name" value="NAD(P)-bd_dom_sf"/>
</dbReference>
<dbReference type="PRINTS" id="PR00080">
    <property type="entry name" value="SDRFAMILY"/>
</dbReference>
<feature type="domain" description="Ketoreductase" evidence="4">
    <location>
        <begin position="20"/>
        <end position="200"/>
    </location>
</feature>
<evidence type="ECO:0000313" key="6">
    <source>
        <dbReference type="Proteomes" id="UP000032545"/>
    </source>
</evidence>
<dbReference type="FunFam" id="3.40.50.720:FF:000084">
    <property type="entry name" value="Short-chain dehydrogenase reductase"/>
    <property type="match status" value="1"/>
</dbReference>